<evidence type="ECO:0000256" key="5">
    <source>
        <dbReference type="ARBA" id="ARBA00023012"/>
    </source>
</evidence>
<dbReference type="Gene3D" id="1.10.287.130">
    <property type="match status" value="1"/>
</dbReference>
<dbReference type="GO" id="GO:0000155">
    <property type="term" value="F:phosphorelay sensor kinase activity"/>
    <property type="evidence" value="ECO:0007669"/>
    <property type="project" value="InterPro"/>
</dbReference>
<dbReference type="CDD" id="cd12913">
    <property type="entry name" value="PDC1_MCP_like"/>
    <property type="match status" value="1"/>
</dbReference>
<accession>A0A6G7CH25</accession>
<evidence type="ECO:0000256" key="1">
    <source>
        <dbReference type="ARBA" id="ARBA00000085"/>
    </source>
</evidence>
<dbReference type="SMART" id="SM00448">
    <property type="entry name" value="REC"/>
    <property type="match status" value="1"/>
</dbReference>
<dbReference type="InterPro" id="IPR003661">
    <property type="entry name" value="HisK_dim/P_dom"/>
</dbReference>
<keyword evidence="7" id="KW-1133">Transmembrane helix</keyword>
<name>A0A6G7CH25_9VIBR</name>
<dbReference type="PROSITE" id="PS50109">
    <property type="entry name" value="HIS_KIN"/>
    <property type="match status" value="1"/>
</dbReference>
<dbReference type="CDD" id="cd00082">
    <property type="entry name" value="HisKA"/>
    <property type="match status" value="1"/>
</dbReference>
<dbReference type="InterPro" id="IPR003594">
    <property type="entry name" value="HATPase_dom"/>
</dbReference>
<sequence length="805" mass="90435">MEIRSSLKRKSILALIVYLCFFLATIGSLTYLAVDSPFRKELKQYLDVRAELLSSQVLDPLNRSVGVLQSIVSIAQASENQQEASRMLRSIFSTVDDIVISGGIWPKPFSVDSNIKYSGLFFNRALDGQIDQLHSWNNPEAGGYDSEVWYVSGMEEPSGSVFWSPVYVDSFTQIQMITVTSPYYVNGEFAGVVTVDLSLQSLTALISRHAERYDLGVSLRDSYGSTITEHNFRLRDGAYVSKYTFGDFDWKLDVVNSRRLVDEDVFDLVMSVEKGIIPFLLFCLMFGYYLLSRYLINPIALIAQKVEESKEGGIIEIPYRSHDEIRYLIDTFNQKTVYLEAEKVKAQASTKSKSIFLATLSHEIRTPMNGVLGMAQILLRGDLKPQQRKQLKSLYESGEHMMALLNEMLDFSKFEQGHMELDYSKFPLEFIIGSVTSVYSSLCHEKGLQFKVYSEVPANRWYFSDKARIRQILFNLLNNAVKFTSRGLVEVFFSEVKLDGQLYLSIRVRDTGIGIEQAAQEKIFRPFEQAESSTTRRFGGTGLGLAIVKQIAELMDGTVSVNSQLDIGTSFQVNLKIDVCDPETHENNPARHLSYSGLKVLIVEDNRTNTMIIETFMKNKGFECECVENGDLAIQAVANGQFDLVLMDNHMPVKDGVEAIQAIRHLESCQSKVLILGCTADVFKETREGLMNAGADAIVAKPINEIELDDALYSHINKLYQYHSKMPKLDFSGATEEMLVKFYIAIENKALGEALDIIEILENSLALPDESQLASALKTVKSHLEGGELPPKSAIDLLTVLLSDY</sequence>
<dbReference type="Proteomes" id="UP000503003">
    <property type="component" value="Chromosome 1"/>
</dbReference>
<dbReference type="SUPFAM" id="SSF55874">
    <property type="entry name" value="ATPase domain of HSP90 chaperone/DNA topoisomerase II/histidine kinase"/>
    <property type="match status" value="1"/>
</dbReference>
<reference evidence="10 11" key="1">
    <citation type="submission" date="2020-02" db="EMBL/GenBank/DDBJ databases">
        <title>A complete genome of a marine bacterium Vibrio sp. ZWAL4003 isolated from the mangrove sediment with the ability to degrade polysaccharides.</title>
        <authorList>
            <person name="Wu J."/>
            <person name="Qu W."/>
            <person name="Zeng R."/>
        </authorList>
    </citation>
    <scope>NUCLEOTIDE SEQUENCE [LARGE SCALE GENOMIC DNA]</scope>
    <source>
        <strain evidence="10 11">ZWAL4003</strain>
    </source>
</reference>
<dbReference type="AlphaFoldDB" id="A0A6G7CH25"/>
<keyword evidence="5" id="KW-0902">Two-component regulatory system</keyword>
<dbReference type="Gene3D" id="3.30.565.10">
    <property type="entry name" value="Histidine kinase-like ATPase, C-terminal domain"/>
    <property type="match status" value="1"/>
</dbReference>
<dbReference type="SMART" id="SM00387">
    <property type="entry name" value="HATPase_c"/>
    <property type="match status" value="1"/>
</dbReference>
<dbReference type="GO" id="GO:0016787">
    <property type="term" value="F:hydrolase activity"/>
    <property type="evidence" value="ECO:0007669"/>
    <property type="project" value="UniProtKB-KW"/>
</dbReference>
<dbReference type="Gene3D" id="3.40.50.2300">
    <property type="match status" value="1"/>
</dbReference>
<dbReference type="Pfam" id="PF02518">
    <property type="entry name" value="HATPase_c"/>
    <property type="match status" value="1"/>
</dbReference>
<dbReference type="PANTHER" id="PTHR45339:SF1">
    <property type="entry name" value="HYBRID SIGNAL TRANSDUCTION HISTIDINE KINASE J"/>
    <property type="match status" value="1"/>
</dbReference>
<evidence type="ECO:0000313" key="10">
    <source>
        <dbReference type="EMBL" id="QIH41380.1"/>
    </source>
</evidence>
<dbReference type="FunFam" id="3.30.565.10:FF:000010">
    <property type="entry name" value="Sensor histidine kinase RcsC"/>
    <property type="match status" value="1"/>
</dbReference>
<evidence type="ECO:0000256" key="2">
    <source>
        <dbReference type="ARBA" id="ARBA00012438"/>
    </source>
</evidence>
<evidence type="ECO:0000256" key="3">
    <source>
        <dbReference type="ARBA" id="ARBA00022553"/>
    </source>
</evidence>
<feature type="domain" description="Histidine kinase" evidence="8">
    <location>
        <begin position="359"/>
        <end position="579"/>
    </location>
</feature>
<organism evidence="10 11">
    <name type="scientific">Vibrio ziniensis</name>
    <dbReference type="NCBI Taxonomy" id="2711221"/>
    <lineage>
        <taxon>Bacteria</taxon>
        <taxon>Pseudomonadati</taxon>
        <taxon>Pseudomonadota</taxon>
        <taxon>Gammaproteobacteria</taxon>
        <taxon>Vibrionales</taxon>
        <taxon>Vibrionaceae</taxon>
        <taxon>Vibrio</taxon>
    </lineage>
</organism>
<keyword evidence="7" id="KW-0472">Membrane</keyword>
<comment type="catalytic activity">
    <reaction evidence="1">
        <text>ATP + protein L-histidine = ADP + protein N-phospho-L-histidine.</text>
        <dbReference type="EC" id="2.7.13.3"/>
    </reaction>
</comment>
<protein>
    <recommendedName>
        <fullName evidence="2">histidine kinase</fullName>
        <ecNumber evidence="2">2.7.13.3</ecNumber>
    </recommendedName>
</protein>
<evidence type="ECO:0000256" key="6">
    <source>
        <dbReference type="PROSITE-ProRule" id="PRU00169"/>
    </source>
</evidence>
<dbReference type="InterPro" id="IPR036890">
    <property type="entry name" value="HATPase_C_sf"/>
</dbReference>
<dbReference type="PANTHER" id="PTHR45339">
    <property type="entry name" value="HYBRID SIGNAL TRANSDUCTION HISTIDINE KINASE J"/>
    <property type="match status" value="1"/>
</dbReference>
<dbReference type="SUPFAM" id="SSF52172">
    <property type="entry name" value="CheY-like"/>
    <property type="match status" value="1"/>
</dbReference>
<dbReference type="EMBL" id="CP049331">
    <property type="protein sequence ID" value="QIH41380.1"/>
    <property type="molecule type" value="Genomic_DNA"/>
</dbReference>
<keyword evidence="3 6" id="KW-0597">Phosphoprotein</keyword>
<keyword evidence="11" id="KW-1185">Reference proteome</keyword>
<feature type="modified residue" description="4-aspartylphosphate" evidence="6">
    <location>
        <position position="648"/>
    </location>
</feature>
<dbReference type="Pfam" id="PF00512">
    <property type="entry name" value="HisKA"/>
    <property type="match status" value="1"/>
</dbReference>
<evidence type="ECO:0000256" key="7">
    <source>
        <dbReference type="SAM" id="Phobius"/>
    </source>
</evidence>
<dbReference type="CDD" id="cd17546">
    <property type="entry name" value="REC_hyHK_CKI1_RcsC-like"/>
    <property type="match status" value="1"/>
</dbReference>
<dbReference type="PROSITE" id="PS50110">
    <property type="entry name" value="RESPONSE_REGULATORY"/>
    <property type="match status" value="1"/>
</dbReference>
<keyword evidence="4" id="KW-0378">Hydrolase</keyword>
<dbReference type="EC" id="2.7.13.3" evidence="2"/>
<dbReference type="InterPro" id="IPR011006">
    <property type="entry name" value="CheY-like_superfamily"/>
</dbReference>
<dbReference type="PRINTS" id="PR00344">
    <property type="entry name" value="BCTRLSENSOR"/>
</dbReference>
<dbReference type="InterPro" id="IPR001789">
    <property type="entry name" value="Sig_transdc_resp-reg_receiver"/>
</dbReference>
<dbReference type="Pfam" id="PF22673">
    <property type="entry name" value="MCP-like_PDC_1"/>
    <property type="match status" value="1"/>
</dbReference>
<evidence type="ECO:0000256" key="4">
    <source>
        <dbReference type="ARBA" id="ARBA00022801"/>
    </source>
</evidence>
<keyword evidence="7" id="KW-0812">Transmembrane</keyword>
<dbReference type="SMART" id="SM00388">
    <property type="entry name" value="HisKA"/>
    <property type="match status" value="1"/>
</dbReference>
<dbReference type="SUPFAM" id="SSF47384">
    <property type="entry name" value="Homodimeric domain of signal transducing histidine kinase"/>
    <property type="match status" value="1"/>
</dbReference>
<feature type="domain" description="Response regulatory" evidence="9">
    <location>
        <begin position="599"/>
        <end position="716"/>
    </location>
</feature>
<evidence type="ECO:0000259" key="9">
    <source>
        <dbReference type="PROSITE" id="PS50110"/>
    </source>
</evidence>
<dbReference type="CDD" id="cd16922">
    <property type="entry name" value="HATPase_EvgS-ArcB-TorS-like"/>
    <property type="match status" value="1"/>
</dbReference>
<dbReference type="InterPro" id="IPR005467">
    <property type="entry name" value="His_kinase_dom"/>
</dbReference>
<dbReference type="Gene3D" id="3.30.450.20">
    <property type="entry name" value="PAS domain"/>
    <property type="match status" value="1"/>
</dbReference>
<evidence type="ECO:0000259" key="8">
    <source>
        <dbReference type="PROSITE" id="PS50109"/>
    </source>
</evidence>
<gene>
    <name evidence="10" type="ORF">G5S32_04955</name>
</gene>
<dbReference type="RefSeq" id="WP_165310929.1">
    <property type="nucleotide sequence ID" value="NZ_CP049331.1"/>
</dbReference>
<dbReference type="InterPro" id="IPR036097">
    <property type="entry name" value="HisK_dim/P_sf"/>
</dbReference>
<feature type="transmembrane region" description="Helical" evidence="7">
    <location>
        <begin position="12"/>
        <end position="34"/>
    </location>
</feature>
<proteinExistence type="predicted"/>
<dbReference type="KEGG" id="vzi:G5S32_04955"/>
<evidence type="ECO:0000313" key="11">
    <source>
        <dbReference type="Proteomes" id="UP000503003"/>
    </source>
</evidence>
<dbReference type="InterPro" id="IPR004358">
    <property type="entry name" value="Sig_transdc_His_kin-like_C"/>
</dbReference>
<dbReference type="Pfam" id="PF00072">
    <property type="entry name" value="Response_reg"/>
    <property type="match status" value="1"/>
</dbReference>